<gene>
    <name evidence="1" type="ORF">ElyMa_000478700</name>
</gene>
<dbReference type="AlphaFoldDB" id="A0AAV4FVJ4"/>
<proteinExistence type="predicted"/>
<comment type="caution">
    <text evidence="1">The sequence shown here is derived from an EMBL/GenBank/DDBJ whole genome shotgun (WGS) entry which is preliminary data.</text>
</comment>
<accession>A0AAV4FVJ4</accession>
<evidence type="ECO:0000313" key="1">
    <source>
        <dbReference type="EMBL" id="GFR76310.1"/>
    </source>
</evidence>
<sequence length="97" mass="11086">MEGLCGWPLPCSRVRKAKKKKKNCMDDWQTETQPAKKQLQVLCVLTNNESLTVQEYALVSSASVVDKKNQEIRAIFNSNNNNDFIFSLFRASDTIMK</sequence>
<dbReference type="EMBL" id="BMAT01000929">
    <property type="protein sequence ID" value="GFR76310.1"/>
    <property type="molecule type" value="Genomic_DNA"/>
</dbReference>
<protein>
    <submittedName>
        <fullName evidence="1">Uncharacterized protein</fullName>
    </submittedName>
</protein>
<reference evidence="1 2" key="1">
    <citation type="journal article" date="2021" name="Elife">
        <title>Chloroplast acquisition without the gene transfer in kleptoplastic sea slugs, Plakobranchus ocellatus.</title>
        <authorList>
            <person name="Maeda T."/>
            <person name="Takahashi S."/>
            <person name="Yoshida T."/>
            <person name="Shimamura S."/>
            <person name="Takaki Y."/>
            <person name="Nagai Y."/>
            <person name="Toyoda A."/>
            <person name="Suzuki Y."/>
            <person name="Arimoto A."/>
            <person name="Ishii H."/>
            <person name="Satoh N."/>
            <person name="Nishiyama T."/>
            <person name="Hasebe M."/>
            <person name="Maruyama T."/>
            <person name="Minagawa J."/>
            <person name="Obokata J."/>
            <person name="Shigenobu S."/>
        </authorList>
    </citation>
    <scope>NUCLEOTIDE SEQUENCE [LARGE SCALE GENOMIC DNA]</scope>
</reference>
<evidence type="ECO:0000313" key="2">
    <source>
        <dbReference type="Proteomes" id="UP000762676"/>
    </source>
</evidence>
<keyword evidence="2" id="KW-1185">Reference proteome</keyword>
<dbReference type="Proteomes" id="UP000762676">
    <property type="component" value="Unassembled WGS sequence"/>
</dbReference>
<name>A0AAV4FVJ4_9GAST</name>
<organism evidence="1 2">
    <name type="scientific">Elysia marginata</name>
    <dbReference type="NCBI Taxonomy" id="1093978"/>
    <lineage>
        <taxon>Eukaryota</taxon>
        <taxon>Metazoa</taxon>
        <taxon>Spiralia</taxon>
        <taxon>Lophotrochozoa</taxon>
        <taxon>Mollusca</taxon>
        <taxon>Gastropoda</taxon>
        <taxon>Heterobranchia</taxon>
        <taxon>Euthyneura</taxon>
        <taxon>Panpulmonata</taxon>
        <taxon>Sacoglossa</taxon>
        <taxon>Placobranchoidea</taxon>
        <taxon>Plakobranchidae</taxon>
        <taxon>Elysia</taxon>
    </lineage>
</organism>